<proteinExistence type="predicted"/>
<comment type="caution">
    <text evidence="1">The sequence shown here is derived from an EMBL/GenBank/DDBJ whole genome shotgun (WGS) entry which is preliminary data.</text>
</comment>
<keyword evidence="2" id="KW-1185">Reference proteome</keyword>
<reference evidence="1 2" key="1">
    <citation type="journal article" date="2021" name="Hortic Res">
        <title>High-quality reference genome and annotation aids understanding of berry development for evergreen blueberry (Vaccinium darrowii).</title>
        <authorList>
            <person name="Yu J."/>
            <person name="Hulse-Kemp A.M."/>
            <person name="Babiker E."/>
            <person name="Staton M."/>
        </authorList>
    </citation>
    <scope>NUCLEOTIDE SEQUENCE [LARGE SCALE GENOMIC DNA]</scope>
    <source>
        <strain evidence="2">cv. NJ 8807/NJ 8810</strain>
        <tissue evidence="1">Young leaf</tissue>
    </source>
</reference>
<protein>
    <submittedName>
        <fullName evidence="1">Uncharacterized protein</fullName>
    </submittedName>
</protein>
<dbReference type="Proteomes" id="UP000828048">
    <property type="component" value="Chromosome 3"/>
</dbReference>
<sequence>MEVGRLSSDVVALEKLMLFAAVEALVMETLLAAQRSIGFFLVAAGTMLNDVNVLPNFTGIDGSFPIDELHRRKCPGPENKDASDTDDDDEDEVDDDDEDDVDDAGDEDFSGEEGGDDDDDEDGDPEEAPPANGNGGNDDEDEDDEDDDEDDEGDEEDEDEEEDEEDEDQPPAKKRKCSFQPKRHIPWLASNPVRPGSFNNSIWPRDLRQLCLAPCGSSLGFVKPLAEKTGTSEAKMVAADARQLPTIPPNVVPTIPPRQEYEGVTEPHKRSLVRLFH</sequence>
<accession>A0ACB7YZG5</accession>
<name>A0ACB7YZG5_9ERIC</name>
<dbReference type="EMBL" id="CM037153">
    <property type="protein sequence ID" value="KAH7858980.1"/>
    <property type="molecule type" value="Genomic_DNA"/>
</dbReference>
<evidence type="ECO:0000313" key="2">
    <source>
        <dbReference type="Proteomes" id="UP000828048"/>
    </source>
</evidence>
<gene>
    <name evidence="1" type="ORF">Vadar_030107</name>
</gene>
<organism evidence="1 2">
    <name type="scientific">Vaccinium darrowii</name>
    <dbReference type="NCBI Taxonomy" id="229202"/>
    <lineage>
        <taxon>Eukaryota</taxon>
        <taxon>Viridiplantae</taxon>
        <taxon>Streptophyta</taxon>
        <taxon>Embryophyta</taxon>
        <taxon>Tracheophyta</taxon>
        <taxon>Spermatophyta</taxon>
        <taxon>Magnoliopsida</taxon>
        <taxon>eudicotyledons</taxon>
        <taxon>Gunneridae</taxon>
        <taxon>Pentapetalae</taxon>
        <taxon>asterids</taxon>
        <taxon>Ericales</taxon>
        <taxon>Ericaceae</taxon>
        <taxon>Vaccinioideae</taxon>
        <taxon>Vaccinieae</taxon>
        <taxon>Vaccinium</taxon>
    </lineage>
</organism>
<evidence type="ECO:0000313" key="1">
    <source>
        <dbReference type="EMBL" id="KAH7858980.1"/>
    </source>
</evidence>